<sequence length="30" mass="3301">MGCTTIHDIATFGNYPIGEDEEEQPVFQAS</sequence>
<gene>
    <name evidence="1" type="ORF">NCTC8580_03681</name>
</gene>
<proteinExistence type="predicted"/>
<accession>A0A380QCB1</accession>
<dbReference type="Proteomes" id="UP000255087">
    <property type="component" value="Unassembled WGS sequence"/>
</dbReference>
<name>A0A380QCB1_YERPU</name>
<evidence type="ECO:0000313" key="1">
    <source>
        <dbReference type="EMBL" id="SUP85472.1"/>
    </source>
</evidence>
<dbReference type="EMBL" id="UHJC01000001">
    <property type="protein sequence ID" value="SUP85472.1"/>
    <property type="molecule type" value="Genomic_DNA"/>
</dbReference>
<protein>
    <submittedName>
        <fullName evidence="1">Phage terminase small subunit</fullName>
    </submittedName>
</protein>
<dbReference type="AlphaFoldDB" id="A0A380QCB1"/>
<evidence type="ECO:0000313" key="2">
    <source>
        <dbReference type="Proteomes" id="UP000255087"/>
    </source>
</evidence>
<organism evidence="1 2">
    <name type="scientific">Yersinia pseudotuberculosis</name>
    <dbReference type="NCBI Taxonomy" id="633"/>
    <lineage>
        <taxon>Bacteria</taxon>
        <taxon>Pseudomonadati</taxon>
        <taxon>Pseudomonadota</taxon>
        <taxon>Gammaproteobacteria</taxon>
        <taxon>Enterobacterales</taxon>
        <taxon>Yersiniaceae</taxon>
        <taxon>Yersinia</taxon>
    </lineage>
</organism>
<reference evidence="1 2" key="1">
    <citation type="submission" date="2018-06" db="EMBL/GenBank/DDBJ databases">
        <authorList>
            <consortium name="Pathogen Informatics"/>
            <person name="Doyle S."/>
        </authorList>
    </citation>
    <scope>NUCLEOTIDE SEQUENCE [LARGE SCALE GENOMIC DNA]</scope>
    <source>
        <strain evidence="1 2">NCTC8580</strain>
    </source>
</reference>